<evidence type="ECO:0000313" key="2">
    <source>
        <dbReference type="EMBL" id="SEH30935.1"/>
    </source>
</evidence>
<keyword evidence="1" id="KW-0472">Membrane</keyword>
<dbReference type="OrthoDB" id="7320359at2"/>
<keyword evidence="1" id="KW-0812">Transmembrane</keyword>
<organism evidence="2 3">
    <name type="scientific">Magnetospirillum fulvum</name>
    <name type="common">Rhodospirillum fulvum</name>
    <dbReference type="NCBI Taxonomy" id="1082"/>
    <lineage>
        <taxon>Bacteria</taxon>
        <taxon>Pseudomonadati</taxon>
        <taxon>Pseudomonadota</taxon>
        <taxon>Alphaproteobacteria</taxon>
        <taxon>Rhodospirillales</taxon>
        <taxon>Rhodospirillaceae</taxon>
        <taxon>Magnetospirillum</taxon>
    </lineage>
</organism>
<evidence type="ECO:0000313" key="3">
    <source>
        <dbReference type="Proteomes" id="UP000182983"/>
    </source>
</evidence>
<evidence type="ECO:0000256" key="1">
    <source>
        <dbReference type="SAM" id="Phobius"/>
    </source>
</evidence>
<feature type="transmembrane region" description="Helical" evidence="1">
    <location>
        <begin position="401"/>
        <end position="423"/>
    </location>
</feature>
<dbReference type="Proteomes" id="UP000182983">
    <property type="component" value="Unassembled WGS sequence"/>
</dbReference>
<keyword evidence="3" id="KW-1185">Reference proteome</keyword>
<sequence length="544" mass="60026">MRKLEIRSVEEAETEAGGLVPALSRALAAVTVLDGTVTTSEYLCLVEAATALADQSEDPAMPAAIALRALAAPEGLEIALRRLREAARGQEEEVRRAGFEVALPLLRVSGDDAQDTAARFAAALGLEVDIESLGIAAPVRLRRRSSRPSPFSRLVNRREDERLLAILAVAQAHGHTALARSVGEQLAEGNTNLAALRASIVELSPRIEAQVERLSAQREALGPQRQLAEILCQSIAANVRQIEQRLAAMIRRIDFQKETFREDVRTFLDDPANGVDLVVRELMFQDDPLDRDIWDSFANSGHGRAVQLRYGELQRRYESQITLLKEELMQFREELIANRTTFMKTIDPKRSASLALPSTAGSVVEADPIHTRPFGRNTSPSIRRESWLGQNLPRLFEFGDLLANIVLVVGALVICVGAYEVLLEALTLQDLAPEALTLAAALGAPMLLAGIYKWLASPEKRRIRAARRRRARILTRLDGLMADTVTTHDRILDGVVEEFFSAAEQCLSPLVHSTQRTLDVTVLQDRWIERSARATRDSLKVLSA</sequence>
<dbReference type="EMBL" id="FNWO01000003">
    <property type="protein sequence ID" value="SEH30935.1"/>
    <property type="molecule type" value="Genomic_DNA"/>
</dbReference>
<gene>
    <name evidence="2" type="ORF">SAMN04244559_01023</name>
</gene>
<accession>A0A1H6H9R8</accession>
<name>A0A1H6H9R8_MAGFU</name>
<keyword evidence="1" id="KW-1133">Transmembrane helix</keyword>
<dbReference type="RefSeq" id="WP_074766198.1">
    <property type="nucleotide sequence ID" value="NZ_FNWO01000003.1"/>
</dbReference>
<protein>
    <submittedName>
        <fullName evidence="2">Uncharacterized protein</fullName>
    </submittedName>
</protein>
<proteinExistence type="predicted"/>
<feature type="transmembrane region" description="Helical" evidence="1">
    <location>
        <begin position="435"/>
        <end position="455"/>
    </location>
</feature>
<reference evidence="3" key="1">
    <citation type="submission" date="2016-10" db="EMBL/GenBank/DDBJ databases">
        <authorList>
            <person name="Varghese N."/>
            <person name="Submissions S."/>
        </authorList>
    </citation>
    <scope>NUCLEOTIDE SEQUENCE [LARGE SCALE GENOMIC DNA]</scope>
    <source>
        <strain evidence="3">DSM 13234</strain>
    </source>
</reference>
<dbReference type="AlphaFoldDB" id="A0A1H6H9R8"/>